<dbReference type="InterPro" id="IPR029062">
    <property type="entry name" value="Class_I_gatase-like"/>
</dbReference>
<accession>A0ABV7FK96</accession>
<dbReference type="RefSeq" id="WP_376918837.1">
    <property type="nucleotide sequence ID" value="NZ_JBHRSW010000005.1"/>
</dbReference>
<gene>
    <name evidence="3" type="ORF">ACFOHL_03670</name>
</gene>
<feature type="domain" description="DJ-1/PfpI" evidence="2">
    <location>
        <begin position="33"/>
        <end position="190"/>
    </location>
</feature>
<dbReference type="InterPro" id="IPR052158">
    <property type="entry name" value="INH-QAR"/>
</dbReference>
<evidence type="ECO:0000313" key="4">
    <source>
        <dbReference type="Proteomes" id="UP001595478"/>
    </source>
</evidence>
<name>A0ABV7FK96_9ALTE</name>
<evidence type="ECO:0000256" key="1">
    <source>
        <dbReference type="SAM" id="SignalP"/>
    </source>
</evidence>
<dbReference type="Proteomes" id="UP001595478">
    <property type="component" value="Unassembled WGS sequence"/>
</dbReference>
<reference evidence="4" key="1">
    <citation type="journal article" date="2019" name="Int. J. Syst. Evol. Microbiol.">
        <title>The Global Catalogue of Microorganisms (GCM) 10K type strain sequencing project: providing services to taxonomists for standard genome sequencing and annotation.</title>
        <authorList>
            <consortium name="The Broad Institute Genomics Platform"/>
            <consortium name="The Broad Institute Genome Sequencing Center for Infectious Disease"/>
            <person name="Wu L."/>
            <person name="Ma J."/>
        </authorList>
    </citation>
    <scope>NUCLEOTIDE SEQUENCE [LARGE SCALE GENOMIC DNA]</scope>
    <source>
        <strain evidence="4">KCTC 52473</strain>
    </source>
</reference>
<proteinExistence type="predicted"/>
<dbReference type="InterPro" id="IPR002818">
    <property type="entry name" value="DJ-1/PfpI"/>
</dbReference>
<evidence type="ECO:0000259" key="2">
    <source>
        <dbReference type="Pfam" id="PF01965"/>
    </source>
</evidence>
<dbReference type="GO" id="GO:0016829">
    <property type="term" value="F:lyase activity"/>
    <property type="evidence" value="ECO:0007669"/>
    <property type="project" value="UniProtKB-KW"/>
</dbReference>
<dbReference type="EMBL" id="JBHRSW010000005">
    <property type="protein sequence ID" value="MFC3120707.1"/>
    <property type="molecule type" value="Genomic_DNA"/>
</dbReference>
<dbReference type="SUPFAM" id="SSF52317">
    <property type="entry name" value="Class I glutamine amidotransferase-like"/>
    <property type="match status" value="1"/>
</dbReference>
<keyword evidence="1" id="KW-0732">Signal</keyword>
<dbReference type="PANTHER" id="PTHR43130:SF3">
    <property type="entry name" value="HTH-TYPE TRANSCRIPTIONAL REGULATOR RV1931C"/>
    <property type="match status" value="1"/>
</dbReference>
<keyword evidence="3" id="KW-0456">Lyase</keyword>
<comment type="caution">
    <text evidence="3">The sequence shown here is derived from an EMBL/GenBank/DDBJ whole genome shotgun (WGS) entry which is preliminary data.</text>
</comment>
<organism evidence="3 4">
    <name type="scientific">Agaribacter flavus</name>
    <dbReference type="NCBI Taxonomy" id="1902781"/>
    <lineage>
        <taxon>Bacteria</taxon>
        <taxon>Pseudomonadati</taxon>
        <taxon>Pseudomonadota</taxon>
        <taxon>Gammaproteobacteria</taxon>
        <taxon>Alteromonadales</taxon>
        <taxon>Alteromonadaceae</taxon>
        <taxon>Agaribacter</taxon>
    </lineage>
</organism>
<dbReference type="Pfam" id="PF01965">
    <property type="entry name" value="DJ-1_PfpI"/>
    <property type="match status" value="1"/>
</dbReference>
<evidence type="ECO:0000313" key="3">
    <source>
        <dbReference type="EMBL" id="MFC3120707.1"/>
    </source>
</evidence>
<dbReference type="Gene3D" id="3.40.50.880">
    <property type="match status" value="1"/>
</dbReference>
<dbReference type="CDD" id="cd03139">
    <property type="entry name" value="GATase1_PfpI_2"/>
    <property type="match status" value="1"/>
</dbReference>
<keyword evidence="4" id="KW-1185">Reference proteome</keyword>
<protein>
    <submittedName>
        <fullName evidence="3">DJ-1/PfpI family protein</fullName>
        <ecNumber evidence="3">4.2.1.-</ecNumber>
    </submittedName>
</protein>
<sequence>MKFKLKLTVYQVFLVLAFITAPNTWAHPEKNAKKVAILMFEGVQTIDFAAPFEVFNAARFEVFTVSPTGKAVSSAMGLSVNPKYSFSSMPAADIIIIPGGNIGQAMEDKAITNWINQNEANAVGILSICNGAFLLAQTGLLDGNQATTFHRAFESFERAYPEIELIRDQRYVDNGKIITSAGLASGIDSSLYLVSKLKGIEKAKAIALHLEYDWNLDQGFVRGKLADKHYPNWNKALFEGLNFQKTLGVGDELRWKSVFTVSGAQNAKQLNDIFKEQLEQAKSWTKNEAEQWVKNTPDGTWQLFYELSPKSEDTFELSLYVQGI</sequence>
<dbReference type="PANTHER" id="PTHR43130">
    <property type="entry name" value="ARAC-FAMILY TRANSCRIPTIONAL REGULATOR"/>
    <property type="match status" value="1"/>
</dbReference>
<dbReference type="EC" id="4.2.1.-" evidence="3"/>
<feature type="signal peptide" evidence="1">
    <location>
        <begin position="1"/>
        <end position="26"/>
    </location>
</feature>
<feature type="chain" id="PRO_5046634047" evidence="1">
    <location>
        <begin position="27"/>
        <end position="324"/>
    </location>
</feature>